<comment type="catalytic activity">
    <reaction evidence="6">
        <text>(E)-4-coumarate + ATP + H(+) = (E)-4-coumaroyl-AMP + diphosphate</text>
        <dbReference type="Rhea" id="RHEA:72419"/>
        <dbReference type="ChEBI" id="CHEBI:12876"/>
        <dbReference type="ChEBI" id="CHEBI:15378"/>
        <dbReference type="ChEBI" id="CHEBI:30616"/>
        <dbReference type="ChEBI" id="CHEBI:33019"/>
        <dbReference type="ChEBI" id="CHEBI:192348"/>
    </reaction>
    <physiologicalReaction direction="left-to-right" evidence="6">
        <dbReference type="Rhea" id="RHEA:72420"/>
    </physiologicalReaction>
</comment>
<evidence type="ECO:0000259" key="10">
    <source>
        <dbReference type="Pfam" id="PF13193"/>
    </source>
</evidence>
<name>A0A6V7PAK9_ANACO</name>
<dbReference type="GO" id="GO:0016207">
    <property type="term" value="F:4-coumarate-CoA ligase activity"/>
    <property type="evidence" value="ECO:0007669"/>
    <property type="project" value="UniProtKB-EC"/>
</dbReference>
<dbReference type="EMBL" id="LR862146">
    <property type="protein sequence ID" value="CAD1827892.1"/>
    <property type="molecule type" value="Genomic_DNA"/>
</dbReference>
<dbReference type="FunFam" id="3.30.300.30:FF:000007">
    <property type="entry name" value="4-coumarate--CoA ligase 2"/>
    <property type="match status" value="1"/>
</dbReference>
<dbReference type="Gene3D" id="3.40.50.12780">
    <property type="entry name" value="N-terminal domain of ligase-like"/>
    <property type="match status" value="1"/>
</dbReference>
<dbReference type="GO" id="GO:0005524">
    <property type="term" value="F:ATP binding"/>
    <property type="evidence" value="ECO:0007669"/>
    <property type="project" value="UniProtKB-KW"/>
</dbReference>
<evidence type="ECO:0000256" key="5">
    <source>
        <dbReference type="ARBA" id="ARBA00022840"/>
    </source>
</evidence>
<dbReference type="GO" id="GO:0004467">
    <property type="term" value="F:long-chain fatty acid-CoA ligase activity"/>
    <property type="evidence" value="ECO:0007669"/>
    <property type="project" value="TreeGrafter"/>
</dbReference>
<dbReference type="PANTHER" id="PTHR24096:SF389">
    <property type="entry name" value="4-COUMARATE--COA LIGASE-LIKE 1"/>
    <property type="match status" value="1"/>
</dbReference>
<protein>
    <recommendedName>
        <fullName evidence="2">4-coumarate--CoA ligase</fullName>
        <ecNumber evidence="2">6.2.1.12</ecNumber>
    </recommendedName>
</protein>
<reference evidence="11" key="1">
    <citation type="submission" date="2020-07" db="EMBL/GenBank/DDBJ databases">
        <authorList>
            <person name="Lin J."/>
        </authorList>
    </citation>
    <scope>NUCLEOTIDE SEQUENCE</scope>
</reference>
<gene>
    <name evidence="11" type="ORF">CB5_LOCUS11103</name>
</gene>
<evidence type="ECO:0000256" key="3">
    <source>
        <dbReference type="ARBA" id="ARBA00022598"/>
    </source>
</evidence>
<keyword evidence="5" id="KW-0067">ATP-binding</keyword>
<evidence type="ECO:0000256" key="6">
    <source>
        <dbReference type="ARBA" id="ARBA00034219"/>
    </source>
</evidence>
<evidence type="ECO:0000313" key="11">
    <source>
        <dbReference type="EMBL" id="CAD1827892.1"/>
    </source>
</evidence>
<evidence type="ECO:0000256" key="1">
    <source>
        <dbReference type="ARBA" id="ARBA00006432"/>
    </source>
</evidence>
<dbReference type="InterPro" id="IPR000873">
    <property type="entry name" value="AMP-dep_synth/lig_dom"/>
</dbReference>
<dbReference type="InterPro" id="IPR042099">
    <property type="entry name" value="ANL_N_sf"/>
</dbReference>
<feature type="domain" description="AMP-binding enzyme C-terminal" evidence="10">
    <location>
        <begin position="144"/>
        <end position="219"/>
    </location>
</feature>
<proteinExistence type="inferred from homology"/>
<comment type="catalytic activity">
    <reaction evidence="7">
        <text>(E)-4-coumaroyl-AMP + CoA = (E)-4-coumaroyl-CoA + AMP + H(+)</text>
        <dbReference type="Rhea" id="RHEA:72423"/>
        <dbReference type="ChEBI" id="CHEBI:15378"/>
        <dbReference type="ChEBI" id="CHEBI:57287"/>
        <dbReference type="ChEBI" id="CHEBI:85008"/>
        <dbReference type="ChEBI" id="CHEBI:192348"/>
        <dbReference type="ChEBI" id="CHEBI:456215"/>
    </reaction>
    <physiologicalReaction direction="left-to-right" evidence="7">
        <dbReference type="Rhea" id="RHEA:72424"/>
    </physiologicalReaction>
</comment>
<organism evidence="11">
    <name type="scientific">Ananas comosus var. bracteatus</name>
    <name type="common">red pineapple</name>
    <dbReference type="NCBI Taxonomy" id="296719"/>
    <lineage>
        <taxon>Eukaryota</taxon>
        <taxon>Viridiplantae</taxon>
        <taxon>Streptophyta</taxon>
        <taxon>Embryophyta</taxon>
        <taxon>Tracheophyta</taxon>
        <taxon>Spermatophyta</taxon>
        <taxon>Magnoliopsida</taxon>
        <taxon>Liliopsida</taxon>
        <taxon>Poales</taxon>
        <taxon>Bromeliaceae</taxon>
        <taxon>Bromelioideae</taxon>
        <taxon>Ananas</taxon>
    </lineage>
</organism>
<accession>A0A6V7PAK9</accession>
<comment type="similarity">
    <text evidence="1">Belongs to the ATP-dependent AMP-binding enzyme family.</text>
</comment>
<dbReference type="GO" id="GO:0046949">
    <property type="term" value="P:fatty-acyl-CoA biosynthetic process"/>
    <property type="evidence" value="ECO:0007669"/>
    <property type="project" value="TreeGrafter"/>
</dbReference>
<dbReference type="EC" id="6.2.1.12" evidence="2"/>
<sequence>MTAAAPLAPDLLATFQRRFPDVQVQEAYGLTEHSCITLTHGDLSRRHAKKNSVGFILPNLEVKFVDPDTGRSLPKNTPGEVCVRSQCVMQGYYKNREETERTIDDEGWLHTGDIGYIDDDGDVFIIDRIKELIKYKGFQVAPAEIEALLLSHPSVEDAAVFGLPDEEAGEVPAACVVMRAEAKETEQEIMKFVASNVASYKRVRVLHFIQSIPKSPSGKIMRRLLRDGLSEKKANDLTIKGENHLP</sequence>
<keyword evidence="3" id="KW-0436">Ligase</keyword>
<dbReference type="AlphaFoldDB" id="A0A6V7PAK9"/>
<feature type="domain" description="AMP-dependent synthetase/ligase" evidence="9">
    <location>
        <begin position="2"/>
        <end position="93"/>
    </location>
</feature>
<dbReference type="PANTHER" id="PTHR24096">
    <property type="entry name" value="LONG-CHAIN-FATTY-ACID--COA LIGASE"/>
    <property type="match status" value="1"/>
</dbReference>
<dbReference type="InterPro" id="IPR025110">
    <property type="entry name" value="AMP-bd_C"/>
</dbReference>
<dbReference type="SUPFAM" id="SSF56801">
    <property type="entry name" value="Acetyl-CoA synthetase-like"/>
    <property type="match status" value="1"/>
</dbReference>
<dbReference type="Pfam" id="PF00501">
    <property type="entry name" value="AMP-binding"/>
    <property type="match status" value="1"/>
</dbReference>
<dbReference type="Gene3D" id="3.30.300.30">
    <property type="match status" value="1"/>
</dbReference>
<evidence type="ECO:0000256" key="7">
    <source>
        <dbReference type="ARBA" id="ARBA00034223"/>
    </source>
</evidence>
<keyword evidence="4" id="KW-0547">Nucleotide-binding</keyword>
<dbReference type="Pfam" id="PF13193">
    <property type="entry name" value="AMP-binding_C"/>
    <property type="match status" value="1"/>
</dbReference>
<evidence type="ECO:0000256" key="8">
    <source>
        <dbReference type="ARBA" id="ARBA00034252"/>
    </source>
</evidence>
<evidence type="ECO:0000256" key="2">
    <source>
        <dbReference type="ARBA" id="ARBA00012959"/>
    </source>
</evidence>
<dbReference type="InterPro" id="IPR045851">
    <property type="entry name" value="AMP-bd_C_sf"/>
</dbReference>
<comment type="catalytic activity">
    <reaction evidence="8">
        <text>(E)-4-coumarate + ATP + CoA = (E)-4-coumaroyl-CoA + AMP + diphosphate</text>
        <dbReference type="Rhea" id="RHEA:19641"/>
        <dbReference type="ChEBI" id="CHEBI:12876"/>
        <dbReference type="ChEBI" id="CHEBI:30616"/>
        <dbReference type="ChEBI" id="CHEBI:33019"/>
        <dbReference type="ChEBI" id="CHEBI:57287"/>
        <dbReference type="ChEBI" id="CHEBI:85008"/>
        <dbReference type="ChEBI" id="CHEBI:456215"/>
        <dbReference type="EC" id="6.2.1.12"/>
    </reaction>
    <physiologicalReaction direction="left-to-right" evidence="8">
        <dbReference type="Rhea" id="RHEA:19642"/>
    </physiologicalReaction>
</comment>
<evidence type="ECO:0000256" key="4">
    <source>
        <dbReference type="ARBA" id="ARBA00022741"/>
    </source>
</evidence>
<evidence type="ECO:0000259" key="9">
    <source>
        <dbReference type="Pfam" id="PF00501"/>
    </source>
</evidence>